<gene>
    <name evidence="6" type="ORF">C1SCF055_LOCUS16710</name>
</gene>
<name>A0A9P1CG66_9DINO</name>
<dbReference type="InterPro" id="IPR003347">
    <property type="entry name" value="JmjC_dom"/>
</dbReference>
<organism evidence="6">
    <name type="scientific">Cladocopium goreaui</name>
    <dbReference type="NCBI Taxonomy" id="2562237"/>
    <lineage>
        <taxon>Eukaryota</taxon>
        <taxon>Sar</taxon>
        <taxon>Alveolata</taxon>
        <taxon>Dinophyceae</taxon>
        <taxon>Suessiales</taxon>
        <taxon>Symbiodiniaceae</taxon>
        <taxon>Cladocopium</taxon>
    </lineage>
</organism>
<evidence type="ECO:0000313" key="9">
    <source>
        <dbReference type="Proteomes" id="UP001152797"/>
    </source>
</evidence>
<feature type="compositionally biased region" description="Pro residues" evidence="4">
    <location>
        <begin position="7"/>
        <end position="23"/>
    </location>
</feature>
<keyword evidence="1" id="KW-0677">Repeat</keyword>
<feature type="repeat" description="ANK" evidence="3">
    <location>
        <begin position="396"/>
        <end position="428"/>
    </location>
</feature>
<evidence type="ECO:0000313" key="6">
    <source>
        <dbReference type="EMBL" id="CAI3989651.1"/>
    </source>
</evidence>
<reference evidence="7" key="2">
    <citation type="submission" date="2024-04" db="EMBL/GenBank/DDBJ databases">
        <authorList>
            <person name="Chen Y."/>
            <person name="Shah S."/>
            <person name="Dougan E. K."/>
            <person name="Thang M."/>
            <person name="Chan C."/>
        </authorList>
    </citation>
    <scope>NUCLEOTIDE SEQUENCE [LARGE SCALE GENOMIC DNA]</scope>
</reference>
<dbReference type="EMBL" id="CAMXCT030001391">
    <property type="protein sequence ID" value="CAL4776963.1"/>
    <property type="molecule type" value="Genomic_DNA"/>
</dbReference>
<accession>A0A9P1CG66</accession>
<evidence type="ECO:0000313" key="8">
    <source>
        <dbReference type="EMBL" id="CAL4776963.1"/>
    </source>
</evidence>
<dbReference type="PROSITE" id="PS50088">
    <property type="entry name" value="ANK_REPEAT"/>
    <property type="match status" value="3"/>
</dbReference>
<comment type="caution">
    <text evidence="6">The sequence shown here is derived from an EMBL/GenBank/DDBJ whole genome shotgun (WGS) entry which is preliminary data.</text>
</comment>
<evidence type="ECO:0000256" key="1">
    <source>
        <dbReference type="ARBA" id="ARBA00022737"/>
    </source>
</evidence>
<keyword evidence="9" id="KW-1185">Reference proteome</keyword>
<dbReference type="PANTHER" id="PTHR24173:SF74">
    <property type="entry name" value="ANKYRIN REPEAT DOMAIN-CONTAINING PROTEIN 16"/>
    <property type="match status" value="1"/>
</dbReference>
<dbReference type="Pfam" id="PF08007">
    <property type="entry name" value="JmjC_2"/>
    <property type="match status" value="1"/>
</dbReference>
<proteinExistence type="predicted"/>
<dbReference type="Pfam" id="PF12796">
    <property type="entry name" value="Ank_2"/>
    <property type="match status" value="2"/>
</dbReference>
<dbReference type="OrthoDB" id="440264at2759"/>
<dbReference type="PROSITE" id="PS50297">
    <property type="entry name" value="ANK_REP_REGION"/>
    <property type="match status" value="2"/>
</dbReference>
<dbReference type="SUPFAM" id="SSF48403">
    <property type="entry name" value="Ankyrin repeat"/>
    <property type="match status" value="1"/>
</dbReference>
<feature type="domain" description="JmjC" evidence="5">
    <location>
        <begin position="178"/>
        <end position="305"/>
    </location>
</feature>
<feature type="repeat" description="ANK" evidence="3">
    <location>
        <begin position="461"/>
        <end position="493"/>
    </location>
</feature>
<dbReference type="SMART" id="SM00558">
    <property type="entry name" value="JmjC"/>
    <property type="match status" value="1"/>
</dbReference>
<dbReference type="InterPro" id="IPR002110">
    <property type="entry name" value="Ankyrin_rpt"/>
</dbReference>
<evidence type="ECO:0000313" key="7">
    <source>
        <dbReference type="EMBL" id="CAL1143026.1"/>
    </source>
</evidence>
<dbReference type="Proteomes" id="UP001152797">
    <property type="component" value="Unassembled WGS sequence"/>
</dbReference>
<evidence type="ECO:0000259" key="5">
    <source>
        <dbReference type="PROSITE" id="PS51184"/>
    </source>
</evidence>
<evidence type="ECO:0000256" key="3">
    <source>
        <dbReference type="PROSITE-ProRule" id="PRU00023"/>
    </source>
</evidence>
<dbReference type="Gene3D" id="1.25.40.20">
    <property type="entry name" value="Ankyrin repeat-containing domain"/>
    <property type="match status" value="2"/>
</dbReference>
<protein>
    <submittedName>
        <fullName evidence="8">Ankyrin repeat, PH and SEC7 domain containing protein secG</fullName>
    </submittedName>
</protein>
<dbReference type="EMBL" id="CAMXCT010001391">
    <property type="protein sequence ID" value="CAI3989651.1"/>
    <property type="molecule type" value="Genomic_DNA"/>
</dbReference>
<reference evidence="6" key="1">
    <citation type="submission" date="2022-10" db="EMBL/GenBank/DDBJ databases">
        <authorList>
            <person name="Chen Y."/>
            <person name="Dougan E. K."/>
            <person name="Chan C."/>
            <person name="Rhodes N."/>
            <person name="Thang M."/>
        </authorList>
    </citation>
    <scope>NUCLEOTIDE SEQUENCE</scope>
</reference>
<feature type="region of interest" description="Disordered" evidence="4">
    <location>
        <begin position="1"/>
        <end position="23"/>
    </location>
</feature>
<evidence type="ECO:0000256" key="2">
    <source>
        <dbReference type="ARBA" id="ARBA00023043"/>
    </source>
</evidence>
<dbReference type="PROSITE" id="PS51184">
    <property type="entry name" value="JMJC"/>
    <property type="match status" value="1"/>
</dbReference>
<dbReference type="SUPFAM" id="SSF51197">
    <property type="entry name" value="Clavaminate synthase-like"/>
    <property type="match status" value="1"/>
</dbReference>
<evidence type="ECO:0000256" key="4">
    <source>
        <dbReference type="SAM" id="MobiDB-lite"/>
    </source>
</evidence>
<dbReference type="InterPro" id="IPR036770">
    <property type="entry name" value="Ankyrin_rpt-contain_sf"/>
</dbReference>
<dbReference type="PANTHER" id="PTHR24173">
    <property type="entry name" value="ANKYRIN REPEAT CONTAINING"/>
    <property type="match status" value="1"/>
</dbReference>
<dbReference type="EMBL" id="CAMXCT020001391">
    <property type="protein sequence ID" value="CAL1143026.1"/>
    <property type="molecule type" value="Genomic_DNA"/>
</dbReference>
<feature type="repeat" description="ANK" evidence="3">
    <location>
        <begin position="491"/>
        <end position="523"/>
    </location>
</feature>
<dbReference type="Gene3D" id="2.60.120.650">
    <property type="entry name" value="Cupin"/>
    <property type="match status" value="1"/>
</dbReference>
<keyword evidence="2 3" id="KW-0040">ANK repeat</keyword>
<dbReference type="AlphaFoldDB" id="A0A9P1CG66"/>
<sequence>MELPGLALPPRPAVAGPAPRPRVPAPRAPFPAPLPAAALAVTCAVKRAALGKAVAVWPHPAEGEVEQLLDVSCAQWVPSIDGRGLQEPLGPLDAGLDRTQPLRLRGLTDAWPLRRLSYEAFVAAEGATFRVRRAAALHEYGYAGPSCGQVWRGEAVCSGVHRGEGLAGTVIFENDFVGRVPILGRQFSVPEVLKDVHGKPLFSAGRKNTGIGMHRHKENWLAQVWGRKAWFLLPPDAAQPASRAPWQLLKDPPEELFLCVVEPGEVLFVPEGWWHSTWNLEDQIAVGWEAADEELFGAELAAIVDGDLSRLQSLATEAAPSGLLPMLEAAARSGELEILRWLCETFQGPSPKEAPSVAIAAARTGQVEILRFLWTLHGRDTMLLHRMWWLPGFLPMGTTACHEAASCGHWEVVQWLLDQQADPSALDSRRCSPVHLAAIHGHVEVLQTLATVTDLDHRHVNSSSALHQAAFGGHLAAVELLAAGDAAVDALGQTALHYAALRGHREVMALLLRRGAAINARDQQGRSPLHACAQGLGDSDAVSSVLVPLAATPPTLRDQNLKAGALLLDLKADVEAEDHDGKTAYDLACRAQHRKVAALLRKKALGDHLKTSRHVQYLVGDEGLKIRYVICHFVRFASWQNNR</sequence>
<dbReference type="SMART" id="SM00248">
    <property type="entry name" value="ANK"/>
    <property type="match status" value="7"/>
</dbReference>